<evidence type="ECO:0000313" key="2">
    <source>
        <dbReference type="EMBL" id="KAJ8976462.1"/>
    </source>
</evidence>
<feature type="compositionally biased region" description="Basic residues" evidence="1">
    <location>
        <begin position="1"/>
        <end position="11"/>
    </location>
</feature>
<accession>A0ABQ9JGC6</accession>
<dbReference type="Proteomes" id="UP001162164">
    <property type="component" value="Unassembled WGS sequence"/>
</dbReference>
<proteinExistence type="predicted"/>
<evidence type="ECO:0000313" key="3">
    <source>
        <dbReference type="Proteomes" id="UP001162164"/>
    </source>
</evidence>
<feature type="region of interest" description="Disordered" evidence="1">
    <location>
        <begin position="1"/>
        <end position="30"/>
    </location>
</feature>
<sequence length="119" mass="13567">MPKKRSARKRTWHDGTINTHTVNNPETDENNIDSDFNLADGRTDATDQFGIGMGELERGNFLLSVGNFSRYGVTILIAWIIRIMRITKDNKDNEDKKPVHLFNRPVKNLFTCSKTCSPV</sequence>
<reference evidence="2" key="1">
    <citation type="journal article" date="2023" name="Insect Mol. Biol.">
        <title>Genome sequencing provides insights into the evolution of gene families encoding plant cell wall-degrading enzymes in longhorned beetles.</title>
        <authorList>
            <person name="Shin N.R."/>
            <person name="Okamura Y."/>
            <person name="Kirsch R."/>
            <person name="Pauchet Y."/>
        </authorList>
    </citation>
    <scope>NUCLEOTIDE SEQUENCE</scope>
    <source>
        <strain evidence="2">MMC_N1</strain>
    </source>
</reference>
<dbReference type="EMBL" id="JAPWTJ010000668">
    <property type="protein sequence ID" value="KAJ8976462.1"/>
    <property type="molecule type" value="Genomic_DNA"/>
</dbReference>
<keyword evidence="3" id="KW-1185">Reference proteome</keyword>
<comment type="caution">
    <text evidence="2">The sequence shown here is derived from an EMBL/GenBank/DDBJ whole genome shotgun (WGS) entry which is preliminary data.</text>
</comment>
<evidence type="ECO:0000256" key="1">
    <source>
        <dbReference type="SAM" id="MobiDB-lite"/>
    </source>
</evidence>
<protein>
    <submittedName>
        <fullName evidence="2">Uncharacterized protein</fullName>
    </submittedName>
</protein>
<name>A0ABQ9JGC6_9CUCU</name>
<feature type="compositionally biased region" description="Polar residues" evidence="1">
    <location>
        <begin position="16"/>
        <end position="25"/>
    </location>
</feature>
<gene>
    <name evidence="2" type="ORF">NQ317_012412</name>
</gene>
<organism evidence="2 3">
    <name type="scientific">Molorchus minor</name>
    <dbReference type="NCBI Taxonomy" id="1323400"/>
    <lineage>
        <taxon>Eukaryota</taxon>
        <taxon>Metazoa</taxon>
        <taxon>Ecdysozoa</taxon>
        <taxon>Arthropoda</taxon>
        <taxon>Hexapoda</taxon>
        <taxon>Insecta</taxon>
        <taxon>Pterygota</taxon>
        <taxon>Neoptera</taxon>
        <taxon>Endopterygota</taxon>
        <taxon>Coleoptera</taxon>
        <taxon>Polyphaga</taxon>
        <taxon>Cucujiformia</taxon>
        <taxon>Chrysomeloidea</taxon>
        <taxon>Cerambycidae</taxon>
        <taxon>Lamiinae</taxon>
        <taxon>Monochamini</taxon>
        <taxon>Molorchus</taxon>
    </lineage>
</organism>